<evidence type="ECO:0000256" key="3">
    <source>
        <dbReference type="ARBA" id="ARBA00022723"/>
    </source>
</evidence>
<dbReference type="CDD" id="cd01335">
    <property type="entry name" value="Radical_SAM"/>
    <property type="match status" value="1"/>
</dbReference>
<dbReference type="GO" id="GO:0051539">
    <property type="term" value="F:4 iron, 4 sulfur cluster binding"/>
    <property type="evidence" value="ECO:0007669"/>
    <property type="project" value="UniProtKB-KW"/>
</dbReference>
<dbReference type="SUPFAM" id="SSF102114">
    <property type="entry name" value="Radical SAM enzymes"/>
    <property type="match status" value="1"/>
</dbReference>
<comment type="caution">
    <text evidence="9">The sequence shown here is derived from an EMBL/GenBank/DDBJ whole genome shotgun (WGS) entry which is preliminary data.</text>
</comment>
<dbReference type="EMBL" id="LAZR01042245">
    <property type="protein sequence ID" value="KKL09992.1"/>
    <property type="molecule type" value="Genomic_DNA"/>
</dbReference>
<dbReference type="InterPro" id="IPR013785">
    <property type="entry name" value="Aldolase_TIM"/>
</dbReference>
<keyword evidence="4" id="KW-0460">Magnesium</keyword>
<evidence type="ECO:0000256" key="2">
    <source>
        <dbReference type="ARBA" id="ARBA00022691"/>
    </source>
</evidence>
<dbReference type="PANTHER" id="PTHR42836">
    <property type="entry name" value="7-CARBOXY-7-DEAZAGUANINE SYNTHASE"/>
    <property type="match status" value="1"/>
</dbReference>
<dbReference type="InterPro" id="IPR007197">
    <property type="entry name" value="rSAM"/>
</dbReference>
<evidence type="ECO:0000256" key="6">
    <source>
        <dbReference type="ARBA" id="ARBA00023014"/>
    </source>
</evidence>
<keyword evidence="7" id="KW-0456">Lyase</keyword>
<dbReference type="Gene3D" id="3.20.20.70">
    <property type="entry name" value="Aldolase class I"/>
    <property type="match status" value="1"/>
</dbReference>
<feature type="domain" description="Radical SAM core" evidence="8">
    <location>
        <begin position="18"/>
        <end position="211"/>
    </location>
</feature>
<organism evidence="9">
    <name type="scientific">marine sediment metagenome</name>
    <dbReference type="NCBI Taxonomy" id="412755"/>
    <lineage>
        <taxon>unclassified sequences</taxon>
        <taxon>metagenomes</taxon>
        <taxon>ecological metagenomes</taxon>
    </lineage>
</organism>
<gene>
    <name evidence="9" type="ORF">LCGC14_2560300</name>
</gene>
<accession>A0A0F9B836</accession>
<keyword evidence="2" id="KW-0949">S-adenosyl-L-methionine</keyword>
<sequence length="218" mass="25102">MRIYSIFRSIDGEVNPYFQGCPTVFIRFAGCNLQCSYCDTKYAQDIKVGKDMSVEEIVEEIKKYNIDKVTITGGEPLLQREDLNCLISKLRPIKITVETNGSIDLERYKHPMIPDSWIVDYKLPSSGCMGKMKNKLFSNLRYNDFVKFVVEDKIDYAKALQVMDQIVSPECKVAFSPVSSKLQPSELADWMIRDNIKAIFNLQIHKYIWPDCGEGQEK</sequence>
<evidence type="ECO:0000256" key="4">
    <source>
        <dbReference type="ARBA" id="ARBA00022842"/>
    </source>
</evidence>
<keyword evidence="5" id="KW-0408">Iron</keyword>
<dbReference type="PANTHER" id="PTHR42836:SF1">
    <property type="entry name" value="7-CARBOXY-7-DEAZAGUANINE SYNTHASE"/>
    <property type="match status" value="1"/>
</dbReference>
<evidence type="ECO:0000259" key="8">
    <source>
        <dbReference type="PROSITE" id="PS51918"/>
    </source>
</evidence>
<reference evidence="9" key="1">
    <citation type="journal article" date="2015" name="Nature">
        <title>Complex archaea that bridge the gap between prokaryotes and eukaryotes.</title>
        <authorList>
            <person name="Spang A."/>
            <person name="Saw J.H."/>
            <person name="Jorgensen S.L."/>
            <person name="Zaremba-Niedzwiedzka K."/>
            <person name="Martijn J."/>
            <person name="Lind A.E."/>
            <person name="van Eijk R."/>
            <person name="Schleper C."/>
            <person name="Guy L."/>
            <person name="Ettema T.J."/>
        </authorList>
    </citation>
    <scope>NUCLEOTIDE SEQUENCE</scope>
</reference>
<name>A0A0F9B836_9ZZZZ</name>
<dbReference type="InterPro" id="IPR058240">
    <property type="entry name" value="rSAM_sf"/>
</dbReference>
<dbReference type="SFLD" id="SFLDS00029">
    <property type="entry name" value="Radical_SAM"/>
    <property type="match status" value="1"/>
</dbReference>
<dbReference type="PIRSF" id="PIRSF000370">
    <property type="entry name" value="QueE"/>
    <property type="match status" value="1"/>
</dbReference>
<dbReference type="InterPro" id="IPR024924">
    <property type="entry name" value="7-CO-7-deazaguanine_synth-like"/>
</dbReference>
<evidence type="ECO:0000313" key="9">
    <source>
        <dbReference type="EMBL" id="KKL09992.1"/>
    </source>
</evidence>
<evidence type="ECO:0000256" key="7">
    <source>
        <dbReference type="ARBA" id="ARBA00023239"/>
    </source>
</evidence>
<keyword evidence="1" id="KW-0004">4Fe-4S</keyword>
<evidence type="ECO:0000256" key="1">
    <source>
        <dbReference type="ARBA" id="ARBA00022485"/>
    </source>
</evidence>
<dbReference type="GO" id="GO:0046872">
    <property type="term" value="F:metal ion binding"/>
    <property type="evidence" value="ECO:0007669"/>
    <property type="project" value="UniProtKB-KW"/>
</dbReference>
<dbReference type="HAMAP" id="MF_00917">
    <property type="entry name" value="QueE"/>
    <property type="match status" value="1"/>
</dbReference>
<proteinExistence type="inferred from homology"/>
<keyword evidence="6" id="KW-0411">Iron-sulfur</keyword>
<dbReference type="GO" id="GO:0016829">
    <property type="term" value="F:lyase activity"/>
    <property type="evidence" value="ECO:0007669"/>
    <property type="project" value="UniProtKB-KW"/>
</dbReference>
<evidence type="ECO:0000256" key="5">
    <source>
        <dbReference type="ARBA" id="ARBA00023004"/>
    </source>
</evidence>
<dbReference type="PROSITE" id="PS51918">
    <property type="entry name" value="RADICAL_SAM"/>
    <property type="match status" value="1"/>
</dbReference>
<dbReference type="Pfam" id="PF04055">
    <property type="entry name" value="Radical_SAM"/>
    <property type="match status" value="1"/>
</dbReference>
<keyword evidence="3" id="KW-0479">Metal-binding</keyword>
<protein>
    <recommendedName>
        <fullName evidence="8">Radical SAM core domain-containing protein</fullName>
    </recommendedName>
</protein>
<dbReference type="AlphaFoldDB" id="A0A0F9B836"/>